<dbReference type="Proteomes" id="UP000789390">
    <property type="component" value="Unassembled WGS sequence"/>
</dbReference>
<feature type="region of interest" description="Disordered" evidence="1">
    <location>
        <begin position="1"/>
        <end position="21"/>
    </location>
</feature>
<proteinExistence type="predicted"/>
<accession>A0A8J2RTV7</accession>
<comment type="caution">
    <text evidence="2">The sequence shown here is derived from an EMBL/GenBank/DDBJ whole genome shotgun (WGS) entry which is preliminary data.</text>
</comment>
<feature type="region of interest" description="Disordered" evidence="1">
    <location>
        <begin position="57"/>
        <end position="77"/>
    </location>
</feature>
<sequence length="77" mass="8563">MGQKHSSSEITDSEMAMTNRTDLSSHFNTNVMSKTYQTDECFNCGAALEDNNLFINSSGTSKKSSTENSVRCRQCRV</sequence>
<evidence type="ECO:0000313" key="3">
    <source>
        <dbReference type="Proteomes" id="UP000789390"/>
    </source>
</evidence>
<gene>
    <name evidence="2" type="ORF">DGAL_LOCUS7675</name>
</gene>
<name>A0A8J2RTV7_9CRUS</name>
<protein>
    <submittedName>
        <fullName evidence="2">Uncharacterized protein</fullName>
    </submittedName>
</protein>
<keyword evidence="3" id="KW-1185">Reference proteome</keyword>
<feature type="compositionally biased region" description="Polar residues" evidence="1">
    <location>
        <begin position="57"/>
        <end position="71"/>
    </location>
</feature>
<evidence type="ECO:0000313" key="2">
    <source>
        <dbReference type="EMBL" id="CAH0104758.1"/>
    </source>
</evidence>
<organism evidence="2 3">
    <name type="scientific">Daphnia galeata</name>
    <dbReference type="NCBI Taxonomy" id="27404"/>
    <lineage>
        <taxon>Eukaryota</taxon>
        <taxon>Metazoa</taxon>
        <taxon>Ecdysozoa</taxon>
        <taxon>Arthropoda</taxon>
        <taxon>Crustacea</taxon>
        <taxon>Branchiopoda</taxon>
        <taxon>Diplostraca</taxon>
        <taxon>Cladocera</taxon>
        <taxon>Anomopoda</taxon>
        <taxon>Daphniidae</taxon>
        <taxon>Daphnia</taxon>
    </lineage>
</organism>
<dbReference type="OrthoDB" id="6342371at2759"/>
<dbReference type="AlphaFoldDB" id="A0A8J2RTV7"/>
<dbReference type="EMBL" id="CAKKLH010000154">
    <property type="protein sequence ID" value="CAH0104758.1"/>
    <property type="molecule type" value="Genomic_DNA"/>
</dbReference>
<evidence type="ECO:0000256" key="1">
    <source>
        <dbReference type="SAM" id="MobiDB-lite"/>
    </source>
</evidence>
<reference evidence="2" key="1">
    <citation type="submission" date="2021-11" db="EMBL/GenBank/DDBJ databases">
        <authorList>
            <person name="Schell T."/>
        </authorList>
    </citation>
    <scope>NUCLEOTIDE SEQUENCE</scope>
    <source>
        <strain evidence="2">M5</strain>
    </source>
</reference>